<sequence length="963" mass="106199">VVLLVKGADDIMQLKARDAASFPEEHLLSFAKEGLRTLVLGRRSLSETELAAWLADYAKAQTNMEDRDRTLELVAETIERDLEIVGVTAIEDKLQVGVQETIVKIREAGIKLWVLTGDKLETARNIGFSTRVLSPEMEIFVIDTHGGRPLEEQLDEMDSESSKAADTGHVVAMIVTGHALEEITRPCAESLGGSRMTRPMHPTGMHEAQFLKVAMRCSVVIACRVSPLQKSEMVRLVRRGVTPTPVTLAIGDGANDVPMIQEAQVGVGLSGKEGRQAVNSADFSIAQFRYLQRLLLVHGRWNYRRTCKFVIYSFWKNAVMVLLMFYYSFVSGFAGQSLFEDMVRSSYNFVLATPIIATGIFEQDVSEKEALQNPRLYECGRLGHDLNAIKLVEMLLSAIVHSCVIAWVFLLVFHNLDIVEAGDYYTFGTIVFTVLILAMNYRAAFVTRTWNRLTVVAQLFSFFLYVFFLVVYCMIQPVSATFEPWMYMVPLRIVSTPIVWIIAITVPALAIVIDVFKAHLISQFRPDRAELLLERWRVAQAALDQTTDQPTPSGSDSGLMVTPASQQQRRITLDDRMSSFDFGHPGGEPRHHNRFCASHPSAGDTSLVDNASNARSRTGQFTLSGEESASEDAELASQGHPDGALSNRPDDSAFSQQKMKNYQLELTWKKVMGASCGVGCVLLALAALVFALGQKAVKVQIQYSGEEGSSSLPFGGSATETIYSPCVEGQYGELTSCQVNVVVPQDMAPPINILSHLDPFYQNFAPYLMSGGKKKGWPQLTGHWLSDSQMDAICPVPSTRRTPSGETIFPCGLMATSMFNDTFQLRVVGAAEDLPIDQAGIAWSSDLSRFANPQEYGDPGVSWLPQRYPDVVGKSEGVRNERFADWMRPAAMPSMMKSLGHINVPLSKGQSLTLVINSRFPVTSIGVTKTLVLMTMSPLGGDCRELFHFLALAGVVCWGIGLT</sequence>
<dbReference type="EC" id="7.6.2.1" evidence="15"/>
<keyword evidence="7 13" id="KW-0067">ATP-binding</keyword>
<comment type="catalytic activity">
    <reaction evidence="12 15">
        <text>ATP + H2O + phospholipidSide 1 = ADP + phosphate + phospholipidSide 2.</text>
        <dbReference type="EC" id="7.6.2.1"/>
    </reaction>
</comment>
<keyword evidence="9 15" id="KW-1278">Translocase</keyword>
<dbReference type="AlphaFoldDB" id="A0A813HQJ2"/>
<evidence type="ECO:0000256" key="8">
    <source>
        <dbReference type="ARBA" id="ARBA00022842"/>
    </source>
</evidence>
<organism evidence="18 19">
    <name type="scientific">Polarella glacialis</name>
    <name type="common">Dinoflagellate</name>
    <dbReference type="NCBI Taxonomy" id="89957"/>
    <lineage>
        <taxon>Eukaryota</taxon>
        <taxon>Sar</taxon>
        <taxon>Alveolata</taxon>
        <taxon>Dinophyceae</taxon>
        <taxon>Suessiales</taxon>
        <taxon>Suessiaceae</taxon>
        <taxon>Polarella</taxon>
    </lineage>
</organism>
<dbReference type="GO" id="GO:0140326">
    <property type="term" value="F:ATPase-coupled intramembrane lipid transporter activity"/>
    <property type="evidence" value="ECO:0007669"/>
    <property type="project" value="UniProtKB-EC"/>
</dbReference>
<feature type="transmembrane region" description="Helical" evidence="15">
    <location>
        <begin position="391"/>
        <end position="412"/>
    </location>
</feature>
<dbReference type="Proteomes" id="UP000654075">
    <property type="component" value="Unassembled WGS sequence"/>
</dbReference>
<dbReference type="GO" id="GO:0016887">
    <property type="term" value="F:ATP hydrolysis activity"/>
    <property type="evidence" value="ECO:0007669"/>
    <property type="project" value="InterPro"/>
</dbReference>
<feature type="binding site" evidence="14">
    <location>
        <position position="252"/>
    </location>
    <ligand>
        <name>Mg(2+)</name>
        <dbReference type="ChEBI" id="CHEBI:18420"/>
    </ligand>
</feature>
<evidence type="ECO:0000256" key="14">
    <source>
        <dbReference type="PIRSR" id="PIRSR606539-3"/>
    </source>
</evidence>
<dbReference type="InterPro" id="IPR023298">
    <property type="entry name" value="ATPase_P-typ_TM_dom_sf"/>
</dbReference>
<feature type="binding site" evidence="13">
    <location>
        <position position="36"/>
    </location>
    <ligand>
        <name>ATP</name>
        <dbReference type="ChEBI" id="CHEBI:30616"/>
    </ligand>
</feature>
<evidence type="ECO:0000256" key="6">
    <source>
        <dbReference type="ARBA" id="ARBA00022741"/>
    </source>
</evidence>
<gene>
    <name evidence="18" type="ORF">PGLA1383_LOCUS55719</name>
</gene>
<proteinExistence type="inferred from homology"/>
<evidence type="ECO:0000313" key="19">
    <source>
        <dbReference type="Proteomes" id="UP000654075"/>
    </source>
</evidence>
<keyword evidence="11 15" id="KW-0472">Membrane</keyword>
<comment type="cofactor">
    <cofactor evidence="14">
        <name>Mg(2+)</name>
        <dbReference type="ChEBI" id="CHEBI:18420"/>
    </cofactor>
</comment>
<evidence type="ECO:0000256" key="9">
    <source>
        <dbReference type="ARBA" id="ARBA00022967"/>
    </source>
</evidence>
<dbReference type="SUPFAM" id="SSF56784">
    <property type="entry name" value="HAD-like"/>
    <property type="match status" value="1"/>
</dbReference>
<accession>A0A813HQJ2</accession>
<protein>
    <recommendedName>
        <fullName evidence="15">Phospholipid-transporting ATPase</fullName>
        <ecNumber evidence="15">7.6.2.1</ecNumber>
    </recommendedName>
</protein>
<dbReference type="Pfam" id="PF16212">
    <property type="entry name" value="PhoLip_ATPase_C"/>
    <property type="match status" value="1"/>
</dbReference>
<feature type="domain" description="P-type ATPase C-terminal" evidence="17">
    <location>
        <begin position="278"/>
        <end position="526"/>
    </location>
</feature>
<evidence type="ECO:0000313" key="18">
    <source>
        <dbReference type="EMBL" id="CAE8640992.1"/>
    </source>
</evidence>
<dbReference type="PANTHER" id="PTHR24092:SF218">
    <property type="entry name" value="PHOSPHOLIPID-TRANSPORTING ATPASE"/>
    <property type="match status" value="1"/>
</dbReference>
<evidence type="ECO:0000256" key="7">
    <source>
        <dbReference type="ARBA" id="ARBA00022840"/>
    </source>
</evidence>
<dbReference type="InterPro" id="IPR036412">
    <property type="entry name" value="HAD-like_sf"/>
</dbReference>
<evidence type="ECO:0000256" key="1">
    <source>
        <dbReference type="ARBA" id="ARBA00004141"/>
    </source>
</evidence>
<feature type="transmembrane region" description="Helical" evidence="15">
    <location>
        <begin position="424"/>
        <end position="441"/>
    </location>
</feature>
<evidence type="ECO:0000256" key="4">
    <source>
        <dbReference type="ARBA" id="ARBA00022692"/>
    </source>
</evidence>
<dbReference type="InterPro" id="IPR001757">
    <property type="entry name" value="P_typ_ATPase"/>
</dbReference>
<dbReference type="InterPro" id="IPR032630">
    <property type="entry name" value="P_typ_ATPase_c"/>
</dbReference>
<comment type="similarity">
    <text evidence="2 15">Belongs to the cation transport ATPase (P-type) (TC 3.A.3) family. Type IV subfamily.</text>
</comment>
<feature type="non-terminal residue" evidence="18">
    <location>
        <position position="963"/>
    </location>
</feature>
<feature type="binding site" evidence="13">
    <location>
        <position position="255"/>
    </location>
    <ligand>
        <name>ATP</name>
        <dbReference type="ChEBI" id="CHEBI:30616"/>
    </ligand>
</feature>
<dbReference type="SUPFAM" id="SSF81665">
    <property type="entry name" value="Calcium ATPase, transmembrane domain M"/>
    <property type="match status" value="1"/>
</dbReference>
<feature type="transmembrane region" description="Helical" evidence="15">
    <location>
        <begin position="314"/>
        <end position="334"/>
    </location>
</feature>
<dbReference type="NCBIfam" id="TIGR01494">
    <property type="entry name" value="ATPase_P-type"/>
    <property type="match status" value="1"/>
</dbReference>
<comment type="similarity">
    <text evidence="3">Belongs to the CDC50/LEM3 family.</text>
</comment>
<dbReference type="OrthoDB" id="416954at2759"/>
<feature type="binding site" evidence="13">
    <location>
        <position position="256"/>
    </location>
    <ligand>
        <name>ATP</name>
        <dbReference type="ChEBI" id="CHEBI:30616"/>
    </ligand>
</feature>
<dbReference type="PANTHER" id="PTHR24092">
    <property type="entry name" value="PROBABLE PHOSPHOLIPID-TRANSPORTING ATPASE"/>
    <property type="match status" value="1"/>
</dbReference>
<keyword evidence="6 13" id="KW-0547">Nucleotide-binding</keyword>
<feature type="binding site" evidence="13">
    <location>
        <position position="118"/>
    </location>
    <ligand>
        <name>ATP</name>
        <dbReference type="ChEBI" id="CHEBI:30616"/>
    </ligand>
</feature>
<dbReference type="NCBIfam" id="TIGR01652">
    <property type="entry name" value="ATPase-Plipid"/>
    <property type="match status" value="1"/>
</dbReference>
<dbReference type="InterPro" id="IPR005045">
    <property type="entry name" value="CDC50/LEM3_fam"/>
</dbReference>
<feature type="binding site" evidence="14">
    <location>
        <position position="256"/>
    </location>
    <ligand>
        <name>Mg(2+)</name>
        <dbReference type="ChEBI" id="CHEBI:18420"/>
    </ligand>
</feature>
<dbReference type="InterPro" id="IPR006539">
    <property type="entry name" value="P-type_ATPase_IV"/>
</dbReference>
<evidence type="ECO:0000256" key="13">
    <source>
        <dbReference type="PIRSR" id="PIRSR606539-2"/>
    </source>
</evidence>
<dbReference type="Gene3D" id="3.40.50.1000">
    <property type="entry name" value="HAD superfamily/HAD-like"/>
    <property type="match status" value="1"/>
</dbReference>
<evidence type="ECO:0000256" key="10">
    <source>
        <dbReference type="ARBA" id="ARBA00022989"/>
    </source>
</evidence>
<feature type="region of interest" description="Disordered" evidence="16">
    <location>
        <begin position="544"/>
        <end position="653"/>
    </location>
</feature>
<evidence type="ECO:0000256" key="16">
    <source>
        <dbReference type="SAM" id="MobiDB-lite"/>
    </source>
</evidence>
<keyword evidence="4 15" id="KW-0812">Transmembrane</keyword>
<evidence type="ECO:0000259" key="17">
    <source>
        <dbReference type="Pfam" id="PF16212"/>
    </source>
</evidence>
<feature type="non-terminal residue" evidence="18">
    <location>
        <position position="1"/>
    </location>
</feature>
<name>A0A813HQJ2_POLGL</name>
<keyword evidence="19" id="KW-1185">Reference proteome</keyword>
<feature type="compositionally biased region" description="Polar residues" evidence="16">
    <location>
        <begin position="603"/>
        <end position="623"/>
    </location>
</feature>
<evidence type="ECO:0000256" key="12">
    <source>
        <dbReference type="ARBA" id="ARBA00034036"/>
    </source>
</evidence>
<comment type="subcellular location">
    <subcellularLocation>
        <location evidence="1 15">Membrane</location>
        <topology evidence="1 15">Multi-pass membrane protein</topology>
    </subcellularLocation>
</comment>
<comment type="caution">
    <text evidence="18">The sequence shown here is derived from an EMBL/GenBank/DDBJ whole genome shotgun (WGS) entry which is preliminary data.</text>
</comment>
<evidence type="ECO:0000256" key="3">
    <source>
        <dbReference type="ARBA" id="ARBA00009457"/>
    </source>
</evidence>
<keyword evidence="5 14" id="KW-0479">Metal-binding</keyword>
<dbReference type="GO" id="GO:0005886">
    <property type="term" value="C:plasma membrane"/>
    <property type="evidence" value="ECO:0007669"/>
    <property type="project" value="TreeGrafter"/>
</dbReference>
<evidence type="ECO:0000256" key="11">
    <source>
        <dbReference type="ARBA" id="ARBA00023136"/>
    </source>
</evidence>
<feature type="binding site" evidence="13">
    <location>
        <position position="230"/>
    </location>
    <ligand>
        <name>ATP</name>
        <dbReference type="ChEBI" id="CHEBI:30616"/>
    </ligand>
</feature>
<dbReference type="InterPro" id="IPR023214">
    <property type="entry name" value="HAD_sf"/>
</dbReference>
<evidence type="ECO:0000256" key="5">
    <source>
        <dbReference type="ARBA" id="ARBA00022723"/>
    </source>
</evidence>
<feature type="transmembrane region" description="Helical" evidence="15">
    <location>
        <begin position="498"/>
        <end position="516"/>
    </location>
</feature>
<feature type="binding site" evidence="13">
    <location>
        <position position="116"/>
    </location>
    <ligand>
        <name>ATP</name>
        <dbReference type="ChEBI" id="CHEBI:30616"/>
    </ligand>
</feature>
<feature type="binding site" evidence="13">
    <location>
        <position position="6"/>
    </location>
    <ligand>
        <name>ATP</name>
        <dbReference type="ChEBI" id="CHEBI:30616"/>
    </ligand>
</feature>
<dbReference type="GO" id="GO:0000287">
    <property type="term" value="F:magnesium ion binding"/>
    <property type="evidence" value="ECO:0007669"/>
    <property type="project" value="UniProtKB-UniRule"/>
</dbReference>
<dbReference type="GO" id="GO:0045332">
    <property type="term" value="P:phospholipid translocation"/>
    <property type="evidence" value="ECO:0007669"/>
    <property type="project" value="TreeGrafter"/>
</dbReference>
<feature type="binding site" evidence="13">
    <location>
        <position position="224"/>
    </location>
    <ligand>
        <name>ATP</name>
        <dbReference type="ChEBI" id="CHEBI:30616"/>
    </ligand>
</feature>
<evidence type="ECO:0000256" key="2">
    <source>
        <dbReference type="ARBA" id="ARBA00008109"/>
    </source>
</evidence>
<evidence type="ECO:0000256" key="15">
    <source>
        <dbReference type="RuleBase" id="RU362033"/>
    </source>
</evidence>
<dbReference type="GO" id="GO:0005524">
    <property type="term" value="F:ATP binding"/>
    <property type="evidence" value="ECO:0007669"/>
    <property type="project" value="UniProtKB-UniRule"/>
</dbReference>
<dbReference type="FunFam" id="3.40.50.1000:FF:000014">
    <property type="entry name" value="Phospholipid-transporting ATPase"/>
    <property type="match status" value="1"/>
</dbReference>
<feature type="binding site" evidence="13">
    <location>
        <position position="117"/>
    </location>
    <ligand>
        <name>ATP</name>
        <dbReference type="ChEBI" id="CHEBI:30616"/>
    </ligand>
</feature>
<feature type="transmembrane region" description="Helical" evidence="15">
    <location>
        <begin position="453"/>
        <end position="478"/>
    </location>
</feature>
<feature type="transmembrane region" description="Helical" evidence="15">
    <location>
        <begin position="671"/>
        <end position="692"/>
    </location>
</feature>
<dbReference type="Pfam" id="PF03381">
    <property type="entry name" value="CDC50"/>
    <property type="match status" value="1"/>
</dbReference>
<feature type="compositionally biased region" description="Polar residues" evidence="16">
    <location>
        <begin position="544"/>
        <end position="556"/>
    </location>
</feature>
<keyword evidence="10 15" id="KW-1133">Transmembrane helix</keyword>
<dbReference type="EMBL" id="CAJNNV010032770">
    <property type="protein sequence ID" value="CAE8640992.1"/>
    <property type="molecule type" value="Genomic_DNA"/>
</dbReference>
<keyword evidence="8 14" id="KW-0460">Magnesium</keyword>
<reference evidence="18" key="1">
    <citation type="submission" date="2021-02" db="EMBL/GenBank/DDBJ databases">
        <authorList>
            <person name="Dougan E. K."/>
            <person name="Rhodes N."/>
            <person name="Thang M."/>
            <person name="Chan C."/>
        </authorList>
    </citation>
    <scope>NUCLEOTIDE SEQUENCE</scope>
</reference>